<keyword evidence="3" id="KW-0808">Transferase</keyword>
<dbReference type="Pfam" id="PF03734">
    <property type="entry name" value="YkuD"/>
    <property type="match status" value="1"/>
</dbReference>
<feature type="domain" description="L,D-TPase catalytic" evidence="8">
    <location>
        <begin position="37"/>
        <end position="168"/>
    </location>
</feature>
<dbReference type="PANTHER" id="PTHR36699">
    <property type="entry name" value="LD-TRANSPEPTIDASE"/>
    <property type="match status" value="1"/>
</dbReference>
<evidence type="ECO:0000256" key="1">
    <source>
        <dbReference type="ARBA" id="ARBA00004752"/>
    </source>
</evidence>
<evidence type="ECO:0000313" key="9">
    <source>
        <dbReference type="EMBL" id="GLQ35445.1"/>
    </source>
</evidence>
<keyword evidence="6 7" id="KW-0961">Cell wall biogenesis/degradation</keyword>
<protein>
    <recommendedName>
        <fullName evidence="8">L,D-TPase catalytic domain-containing protein</fullName>
    </recommendedName>
</protein>
<keyword evidence="5 7" id="KW-0573">Peptidoglycan synthesis</keyword>
<dbReference type="PROSITE" id="PS52029">
    <property type="entry name" value="LD_TPASE"/>
    <property type="match status" value="1"/>
</dbReference>
<dbReference type="RefSeq" id="WP_284377891.1">
    <property type="nucleotide sequence ID" value="NZ_BSNN01000004.1"/>
</dbReference>
<reference evidence="10" key="1">
    <citation type="journal article" date="2019" name="Int. J. Syst. Evol. Microbiol.">
        <title>The Global Catalogue of Microorganisms (GCM) 10K type strain sequencing project: providing services to taxonomists for standard genome sequencing and annotation.</title>
        <authorList>
            <consortium name="The Broad Institute Genomics Platform"/>
            <consortium name="The Broad Institute Genome Sequencing Center for Infectious Disease"/>
            <person name="Wu L."/>
            <person name="Ma J."/>
        </authorList>
    </citation>
    <scope>NUCLEOTIDE SEQUENCE [LARGE SCALE GENOMIC DNA]</scope>
    <source>
        <strain evidence="10">NBRC 110140</strain>
    </source>
</reference>
<comment type="pathway">
    <text evidence="1 7">Cell wall biogenesis; peptidoglycan biosynthesis.</text>
</comment>
<feature type="active site" description="Nucleophile" evidence="7">
    <location>
        <position position="144"/>
    </location>
</feature>
<evidence type="ECO:0000313" key="10">
    <source>
        <dbReference type="Proteomes" id="UP001156694"/>
    </source>
</evidence>
<dbReference type="CDD" id="cd16913">
    <property type="entry name" value="YkuD_like"/>
    <property type="match status" value="1"/>
</dbReference>
<comment type="caution">
    <text evidence="9">The sequence shown here is derived from an EMBL/GenBank/DDBJ whole genome shotgun (WGS) entry which is preliminary data.</text>
</comment>
<dbReference type="EMBL" id="BSNN01000004">
    <property type="protein sequence ID" value="GLQ35445.1"/>
    <property type="molecule type" value="Genomic_DNA"/>
</dbReference>
<sequence>MRIIWALVTALLVLGGPVAAERGIIKRVPAYHGPEITQVTVIKSKRRMYMLAGSKVIKTFKIDLGFTPRGHKGQYGDGRTPEGVYLIDRVNTNSRYFLSLGISYPNANDRAKARAAGVDPGGDIFIHGGPRYKGEKGRDWTAGCIAVSDRDMGWVYSMVKVGTPIYIKP</sequence>
<keyword evidence="4 7" id="KW-0133">Cell shape</keyword>
<dbReference type="Gene3D" id="2.40.440.10">
    <property type="entry name" value="L,D-transpeptidase catalytic domain-like"/>
    <property type="match status" value="1"/>
</dbReference>
<feature type="active site" description="Proton donor/acceptor" evidence="7">
    <location>
        <position position="127"/>
    </location>
</feature>
<dbReference type="PANTHER" id="PTHR36699:SF1">
    <property type="entry name" value="L,D-TRANSPEPTIDASE YAFK-RELATED"/>
    <property type="match status" value="1"/>
</dbReference>
<keyword evidence="10" id="KW-1185">Reference proteome</keyword>
<dbReference type="InterPro" id="IPR038063">
    <property type="entry name" value="Transpep_catalytic_dom"/>
</dbReference>
<organism evidence="9 10">
    <name type="scientific">Amylibacter marinus</name>
    <dbReference type="NCBI Taxonomy" id="1475483"/>
    <lineage>
        <taxon>Bacteria</taxon>
        <taxon>Pseudomonadati</taxon>
        <taxon>Pseudomonadota</taxon>
        <taxon>Alphaproteobacteria</taxon>
        <taxon>Rhodobacterales</taxon>
        <taxon>Paracoccaceae</taxon>
        <taxon>Amylibacter</taxon>
    </lineage>
</organism>
<dbReference type="Proteomes" id="UP001156694">
    <property type="component" value="Unassembled WGS sequence"/>
</dbReference>
<evidence type="ECO:0000256" key="7">
    <source>
        <dbReference type="PROSITE-ProRule" id="PRU01373"/>
    </source>
</evidence>
<evidence type="ECO:0000256" key="4">
    <source>
        <dbReference type="ARBA" id="ARBA00022960"/>
    </source>
</evidence>
<evidence type="ECO:0000256" key="6">
    <source>
        <dbReference type="ARBA" id="ARBA00023316"/>
    </source>
</evidence>
<evidence type="ECO:0000259" key="8">
    <source>
        <dbReference type="PROSITE" id="PS52029"/>
    </source>
</evidence>
<accession>A0ABQ5VVT2</accession>
<evidence type="ECO:0000256" key="2">
    <source>
        <dbReference type="ARBA" id="ARBA00005992"/>
    </source>
</evidence>
<evidence type="ECO:0000256" key="3">
    <source>
        <dbReference type="ARBA" id="ARBA00022679"/>
    </source>
</evidence>
<evidence type="ECO:0000256" key="5">
    <source>
        <dbReference type="ARBA" id="ARBA00022984"/>
    </source>
</evidence>
<gene>
    <name evidence="9" type="ORF">GCM10007939_17280</name>
</gene>
<comment type="similarity">
    <text evidence="2">Belongs to the YkuD family.</text>
</comment>
<dbReference type="SUPFAM" id="SSF141523">
    <property type="entry name" value="L,D-transpeptidase catalytic domain-like"/>
    <property type="match status" value="1"/>
</dbReference>
<dbReference type="InterPro" id="IPR005490">
    <property type="entry name" value="LD_TPept_cat_dom"/>
</dbReference>
<name>A0ABQ5VVT2_9RHOB</name>
<proteinExistence type="inferred from homology"/>